<proteinExistence type="inferred from homology"/>
<gene>
    <name evidence="12" type="ORF">CAMP_LOCUS8711</name>
</gene>
<dbReference type="OrthoDB" id="10261556at2759"/>
<dbReference type="Pfam" id="PF00271">
    <property type="entry name" value="Helicase_C"/>
    <property type="match status" value="1"/>
</dbReference>
<dbReference type="InterPro" id="IPR004589">
    <property type="entry name" value="DNA_helicase_ATP-dep_RecQ"/>
</dbReference>
<keyword evidence="2 8" id="KW-0547">Nucleotide-binding</keyword>
<comment type="subcellular location">
    <subcellularLocation>
        <location evidence="8">Nucleus</location>
    </subcellularLocation>
</comment>
<dbReference type="SUPFAM" id="SSF52540">
    <property type="entry name" value="P-loop containing nucleoside triphosphate hydrolases"/>
    <property type="match status" value="2"/>
</dbReference>
<keyword evidence="4 8" id="KW-0347">Helicase</keyword>
<feature type="region of interest" description="Disordered" evidence="9">
    <location>
        <begin position="1"/>
        <end position="60"/>
    </location>
</feature>
<dbReference type="AlphaFoldDB" id="A0A9P1IIC6"/>
<dbReference type="InterPro" id="IPR032284">
    <property type="entry name" value="RecQ_Zn-bd"/>
</dbReference>
<reference evidence="12" key="1">
    <citation type="submission" date="2022-11" db="EMBL/GenBank/DDBJ databases">
        <authorList>
            <person name="Kikuchi T."/>
        </authorList>
    </citation>
    <scope>NUCLEOTIDE SEQUENCE</scope>
    <source>
        <strain evidence="12">PS1010</strain>
    </source>
</reference>
<dbReference type="InterPro" id="IPR001650">
    <property type="entry name" value="Helicase_C-like"/>
</dbReference>
<dbReference type="GO" id="GO:0016787">
    <property type="term" value="F:hydrolase activity"/>
    <property type="evidence" value="ECO:0007669"/>
    <property type="project" value="UniProtKB-KW"/>
</dbReference>
<name>A0A9P1IIC6_9PELO</name>
<evidence type="ECO:0000256" key="4">
    <source>
        <dbReference type="ARBA" id="ARBA00022806"/>
    </source>
</evidence>
<dbReference type="GO" id="GO:0005524">
    <property type="term" value="F:ATP binding"/>
    <property type="evidence" value="ECO:0007669"/>
    <property type="project" value="UniProtKB-KW"/>
</dbReference>
<dbReference type="GO" id="GO:0005634">
    <property type="term" value="C:nucleus"/>
    <property type="evidence" value="ECO:0007669"/>
    <property type="project" value="UniProtKB-SubCell"/>
</dbReference>
<dbReference type="CDD" id="cd18794">
    <property type="entry name" value="SF2_C_RecQ"/>
    <property type="match status" value="1"/>
</dbReference>
<dbReference type="PROSITE" id="PS51192">
    <property type="entry name" value="HELICASE_ATP_BIND_1"/>
    <property type="match status" value="1"/>
</dbReference>
<dbReference type="InterPro" id="IPR027417">
    <property type="entry name" value="P-loop_NTPase"/>
</dbReference>
<protein>
    <recommendedName>
        <fullName evidence="8">ATP-dependent DNA helicase</fullName>
        <ecNumber evidence="8">5.6.2.4</ecNumber>
    </recommendedName>
</protein>
<dbReference type="GO" id="GO:0009378">
    <property type="term" value="F:four-way junction helicase activity"/>
    <property type="evidence" value="ECO:0007669"/>
    <property type="project" value="TreeGrafter"/>
</dbReference>
<keyword evidence="8" id="KW-0539">Nucleus</keyword>
<evidence type="ECO:0000256" key="2">
    <source>
        <dbReference type="ARBA" id="ARBA00022741"/>
    </source>
</evidence>
<dbReference type="Gene3D" id="3.40.50.300">
    <property type="entry name" value="P-loop containing nucleotide triphosphate hydrolases"/>
    <property type="match status" value="2"/>
</dbReference>
<dbReference type="EC" id="5.6.2.4" evidence="8"/>
<dbReference type="SMART" id="SM00490">
    <property type="entry name" value="HELICc"/>
    <property type="match status" value="1"/>
</dbReference>
<dbReference type="NCBIfam" id="TIGR00614">
    <property type="entry name" value="recQ_fam"/>
    <property type="match status" value="1"/>
</dbReference>
<dbReference type="PANTHER" id="PTHR13710">
    <property type="entry name" value="DNA HELICASE RECQ FAMILY MEMBER"/>
    <property type="match status" value="1"/>
</dbReference>
<comment type="catalytic activity">
    <reaction evidence="6 8">
        <text>Couples ATP hydrolysis with the unwinding of duplex DNA by translocating in the 3'-5' direction.</text>
        <dbReference type="EC" id="5.6.2.4"/>
    </reaction>
</comment>
<feature type="compositionally biased region" description="Basic and acidic residues" evidence="9">
    <location>
        <begin position="38"/>
        <end position="48"/>
    </location>
</feature>
<keyword evidence="3 8" id="KW-0378">Hydrolase</keyword>
<evidence type="ECO:0000313" key="12">
    <source>
        <dbReference type="EMBL" id="CAI5446074.1"/>
    </source>
</evidence>
<dbReference type="EMBL" id="CANHGI010000003">
    <property type="protein sequence ID" value="CAI5446074.1"/>
    <property type="molecule type" value="Genomic_DNA"/>
</dbReference>
<evidence type="ECO:0000259" key="11">
    <source>
        <dbReference type="PROSITE" id="PS51194"/>
    </source>
</evidence>
<dbReference type="SMART" id="SM00487">
    <property type="entry name" value="DEXDc"/>
    <property type="match status" value="1"/>
</dbReference>
<evidence type="ECO:0000256" key="5">
    <source>
        <dbReference type="ARBA" id="ARBA00022840"/>
    </source>
</evidence>
<keyword evidence="5 8" id="KW-0067">ATP-binding</keyword>
<evidence type="ECO:0000259" key="10">
    <source>
        <dbReference type="PROSITE" id="PS51192"/>
    </source>
</evidence>
<evidence type="ECO:0000256" key="6">
    <source>
        <dbReference type="ARBA" id="ARBA00034617"/>
    </source>
</evidence>
<dbReference type="Pfam" id="PF16124">
    <property type="entry name" value="RecQ_Zn_bind"/>
    <property type="match status" value="1"/>
</dbReference>
<dbReference type="GO" id="GO:0000724">
    <property type="term" value="P:double-strand break repair via homologous recombination"/>
    <property type="evidence" value="ECO:0007669"/>
    <property type="project" value="TreeGrafter"/>
</dbReference>
<evidence type="ECO:0000256" key="3">
    <source>
        <dbReference type="ARBA" id="ARBA00022801"/>
    </source>
</evidence>
<dbReference type="GO" id="GO:0005694">
    <property type="term" value="C:chromosome"/>
    <property type="evidence" value="ECO:0007669"/>
    <property type="project" value="TreeGrafter"/>
</dbReference>
<evidence type="ECO:0000256" key="7">
    <source>
        <dbReference type="ARBA" id="ARBA00049360"/>
    </source>
</evidence>
<dbReference type="PANTHER" id="PTHR13710:SF152">
    <property type="entry name" value="ATP-DEPENDENT DNA HELICASE Q5"/>
    <property type="match status" value="1"/>
</dbReference>
<dbReference type="GO" id="GO:0043138">
    <property type="term" value="F:3'-5' DNA helicase activity"/>
    <property type="evidence" value="ECO:0007669"/>
    <property type="project" value="UniProtKB-EC"/>
</dbReference>
<organism evidence="12 13">
    <name type="scientific">Caenorhabditis angaria</name>
    <dbReference type="NCBI Taxonomy" id="860376"/>
    <lineage>
        <taxon>Eukaryota</taxon>
        <taxon>Metazoa</taxon>
        <taxon>Ecdysozoa</taxon>
        <taxon>Nematoda</taxon>
        <taxon>Chromadorea</taxon>
        <taxon>Rhabditida</taxon>
        <taxon>Rhabditina</taxon>
        <taxon>Rhabditomorpha</taxon>
        <taxon>Rhabditoidea</taxon>
        <taxon>Rhabditidae</taxon>
        <taxon>Peloderinae</taxon>
        <taxon>Caenorhabditis</taxon>
    </lineage>
</organism>
<comment type="catalytic activity">
    <reaction evidence="7 8">
        <text>ATP + H2O = ADP + phosphate + H(+)</text>
        <dbReference type="Rhea" id="RHEA:13065"/>
        <dbReference type="ChEBI" id="CHEBI:15377"/>
        <dbReference type="ChEBI" id="CHEBI:15378"/>
        <dbReference type="ChEBI" id="CHEBI:30616"/>
        <dbReference type="ChEBI" id="CHEBI:43474"/>
        <dbReference type="ChEBI" id="CHEBI:456216"/>
    </reaction>
</comment>
<keyword evidence="13" id="KW-1185">Reference proteome</keyword>
<comment type="caution">
    <text evidence="12">The sequence shown here is derived from an EMBL/GenBank/DDBJ whole genome shotgun (WGS) entry which is preliminary data.</text>
</comment>
<sequence length="713" mass="80659">MEVVTLESDEEEKKEQKSSWSDIFSRKTEVQAQKKVTKKEPPVKKEVSLESTSSSSSSFSENEVAIGTGKALVKSSEIIERRDKVFVEVFHHKKYKSKLQMRAINCILKRQCDVYVSLPTGAGKSLCYQLPAIVHGDQISSLRSKGIPCETLNSTLTAAEKSNIMRELNCVAPKIRMLYITAEGAATDSMKKFLADLNKRELLRYIIIDEAHCVTHWGHDFRPDYLSLGKLRDICPGVPWIALTATANTKAQDDIVFQLKMRNVESFKAGTYRDNLYYDVCMRDHLSTAPENHLAAFITKCLSVVDKKNDDKGGIKDKNVRTQNKKILTGSAIVYCRSRNECEQMALTLNKAGITCLAYHAGLGKKDRNDVQDKWMSNEVAVVTATVAFGMGIDKPDVRLVVHWSPSQNLAGYYQEAGRAGRDGKRSYCRIYYSNSDKNALNFLVSGDLAKLREKAKKKNGTESEKAELQIKAIQTGLAKMIEYCESAQCRHVSIAKFFDDSDCRPCETNCDYCRNPKDTEKKLQDFEWGKDKKANAYMNRWKNNDVDTDDLYGGGKCSLAKDEDMWKESASSSTVKDRCETEESQRLRSVLKNEFAKRRSNNSEGFGGPVKRTKVEEKPAEDVSVINFELKTIPNVTLETRESLTRQFIKALQRKLDHQFALYGSCKTAMTYRMKCSHKVAEIKKKTKNFEIFEFENTAIEQSGFSKASNLI</sequence>
<dbReference type="PROSITE" id="PS51194">
    <property type="entry name" value="HELICASE_CTER"/>
    <property type="match status" value="1"/>
</dbReference>
<evidence type="ECO:0000256" key="8">
    <source>
        <dbReference type="RuleBase" id="RU364117"/>
    </source>
</evidence>
<dbReference type="InterPro" id="IPR014001">
    <property type="entry name" value="Helicase_ATP-bd"/>
</dbReference>
<dbReference type="GO" id="GO:0003676">
    <property type="term" value="F:nucleic acid binding"/>
    <property type="evidence" value="ECO:0007669"/>
    <property type="project" value="InterPro"/>
</dbReference>
<feature type="domain" description="Helicase ATP-binding" evidence="10">
    <location>
        <begin position="105"/>
        <end position="265"/>
    </location>
</feature>
<evidence type="ECO:0000256" key="1">
    <source>
        <dbReference type="ARBA" id="ARBA00005446"/>
    </source>
</evidence>
<feature type="compositionally biased region" description="Low complexity" evidence="9">
    <location>
        <begin position="49"/>
        <end position="60"/>
    </location>
</feature>
<evidence type="ECO:0000313" key="13">
    <source>
        <dbReference type="Proteomes" id="UP001152747"/>
    </source>
</evidence>
<feature type="domain" description="Helicase C-terminal" evidence="11">
    <location>
        <begin position="314"/>
        <end position="475"/>
    </location>
</feature>
<accession>A0A9P1IIC6</accession>
<evidence type="ECO:0000256" key="9">
    <source>
        <dbReference type="SAM" id="MobiDB-lite"/>
    </source>
</evidence>
<comment type="similarity">
    <text evidence="1 8">Belongs to the helicase family. RecQ subfamily.</text>
</comment>
<dbReference type="InterPro" id="IPR011545">
    <property type="entry name" value="DEAD/DEAH_box_helicase_dom"/>
</dbReference>
<dbReference type="Proteomes" id="UP001152747">
    <property type="component" value="Unassembled WGS sequence"/>
</dbReference>
<dbReference type="Pfam" id="PF00270">
    <property type="entry name" value="DEAD"/>
    <property type="match status" value="2"/>
</dbReference>
<dbReference type="GO" id="GO:0005737">
    <property type="term" value="C:cytoplasm"/>
    <property type="evidence" value="ECO:0007669"/>
    <property type="project" value="TreeGrafter"/>
</dbReference>